<keyword evidence="5" id="KW-0444">Lipid biosynthesis</keyword>
<feature type="domain" description="O-acyltransferase WSD1-like N-terminal" evidence="11">
    <location>
        <begin position="74"/>
        <end position="172"/>
    </location>
</feature>
<comment type="caution">
    <text evidence="13">The sequence shown here is derived from an EMBL/GenBank/DDBJ whole genome shotgun (WGS) entry which is preliminary data.</text>
</comment>
<proteinExistence type="inferred from homology"/>
<evidence type="ECO:0000256" key="9">
    <source>
        <dbReference type="ARBA" id="ARBA00023315"/>
    </source>
</evidence>
<reference evidence="13" key="1">
    <citation type="submission" date="2022-10" db="EMBL/GenBank/DDBJ databases">
        <title>WGS of marine actinomycetes from Thailand.</title>
        <authorList>
            <person name="Thawai C."/>
        </authorList>
    </citation>
    <scope>NUCLEOTIDE SEQUENCE</scope>
    <source>
        <strain evidence="13">SW21</strain>
    </source>
</reference>
<organism evidence="13 14">
    <name type="scientific">Gordonia aquimaris</name>
    <dbReference type="NCBI Taxonomy" id="2984863"/>
    <lineage>
        <taxon>Bacteria</taxon>
        <taxon>Bacillati</taxon>
        <taxon>Actinomycetota</taxon>
        <taxon>Actinomycetes</taxon>
        <taxon>Mycobacteriales</taxon>
        <taxon>Gordoniaceae</taxon>
        <taxon>Gordonia</taxon>
    </lineage>
</organism>
<dbReference type="InterPro" id="IPR009721">
    <property type="entry name" value="O-acyltransferase_WSD1_C"/>
</dbReference>
<evidence type="ECO:0000256" key="3">
    <source>
        <dbReference type="ARBA" id="ARBA00009587"/>
    </source>
</evidence>
<dbReference type="GO" id="GO:0004144">
    <property type="term" value="F:diacylglycerol O-acyltransferase activity"/>
    <property type="evidence" value="ECO:0007669"/>
    <property type="project" value="UniProtKB-EC"/>
</dbReference>
<dbReference type="AlphaFoldDB" id="A0A9X3D372"/>
<dbReference type="Pfam" id="PF06974">
    <property type="entry name" value="WS_DGAT_C"/>
    <property type="match status" value="1"/>
</dbReference>
<sequence>MSEIRPPGDAVIGPADVANLVFDSADRVNTFALAGHRGPGGFVDPDGGIDLTRARQILGRRALGVPRLCQIADTTGRVWRWRDATVDPDRHIRAVAATSLEGLCAQRMAVRLDRAYPLWEIVLVPRISPGHAGVVIRIHHAVADGLAAAAMLASLADPDPALTAVRPPTIGDDAARRRGLGQLWKVVTGSRVPTTSSLLGTTDGPHSVRFGEIGLSALRAGALAADGTVNEGVLGAVAGAVSTTLRSLGENPPESVAVSVPVALARRQGQGNAIGSALVPLPLRIDDRVERIRAIHTGAAPAIADARHAGEFPPVHSRWMMRQFVRYSLHQRRIGLVTSDVRGPAHRLSFDGAPLLDMHAVGTLGGNVRISIVAASYAGMLSWGVHTAAAIPADTMADALSTELDAIARLAQ</sequence>
<evidence type="ECO:0000256" key="7">
    <source>
        <dbReference type="ARBA" id="ARBA00022798"/>
    </source>
</evidence>
<comment type="pathway">
    <text evidence="1">Glycerolipid metabolism; triacylglycerol biosynthesis.</text>
</comment>
<keyword evidence="14" id="KW-1185">Reference proteome</keyword>
<evidence type="ECO:0000256" key="6">
    <source>
        <dbReference type="ARBA" id="ARBA00022679"/>
    </source>
</evidence>
<dbReference type="Proteomes" id="UP001143347">
    <property type="component" value="Unassembled WGS sequence"/>
</dbReference>
<dbReference type="InterPro" id="IPR045034">
    <property type="entry name" value="O-acyltransferase_WSD1-like"/>
</dbReference>
<keyword evidence="8" id="KW-0443">Lipid metabolism</keyword>
<dbReference type="RefSeq" id="WP_266061359.1">
    <property type="nucleotide sequence ID" value="NZ_JAPKFM010000007.1"/>
</dbReference>
<evidence type="ECO:0000256" key="8">
    <source>
        <dbReference type="ARBA" id="ARBA00023098"/>
    </source>
</evidence>
<gene>
    <name evidence="13" type="ORF">OSB52_08995</name>
</gene>
<name>A0A9X3D372_9ACTN</name>
<protein>
    <recommendedName>
        <fullName evidence="4">diacylglycerol O-acyltransferase</fullName>
        <ecNumber evidence="4">2.3.1.20</ecNumber>
    </recommendedName>
</protein>
<comment type="pathway">
    <text evidence="2">Lipid metabolism.</text>
</comment>
<dbReference type="Gene3D" id="3.30.559.10">
    <property type="entry name" value="Chloramphenicol acetyltransferase-like domain"/>
    <property type="match status" value="1"/>
</dbReference>
<comment type="similarity">
    <text evidence="3">Belongs to the long-chain O-acyltransferase family.</text>
</comment>
<dbReference type="SUPFAM" id="SSF52777">
    <property type="entry name" value="CoA-dependent acyltransferases"/>
    <property type="match status" value="1"/>
</dbReference>
<feature type="domain" description="O-acyltransferase WSD1 C-terminal" evidence="12">
    <location>
        <begin position="271"/>
        <end position="407"/>
    </location>
</feature>
<evidence type="ECO:0000259" key="11">
    <source>
        <dbReference type="Pfam" id="PF03007"/>
    </source>
</evidence>
<dbReference type="GO" id="GO:0006071">
    <property type="term" value="P:glycerol metabolic process"/>
    <property type="evidence" value="ECO:0007669"/>
    <property type="project" value="UniProtKB-KW"/>
</dbReference>
<evidence type="ECO:0000313" key="14">
    <source>
        <dbReference type="Proteomes" id="UP001143347"/>
    </source>
</evidence>
<dbReference type="PANTHER" id="PTHR31650">
    <property type="entry name" value="O-ACYLTRANSFERASE (WSD1-LIKE) FAMILY PROTEIN"/>
    <property type="match status" value="1"/>
</dbReference>
<comment type="catalytic activity">
    <reaction evidence="10">
        <text>an acyl-CoA + a 1,2-diacyl-sn-glycerol = a triacyl-sn-glycerol + CoA</text>
        <dbReference type="Rhea" id="RHEA:10868"/>
        <dbReference type="ChEBI" id="CHEBI:17815"/>
        <dbReference type="ChEBI" id="CHEBI:57287"/>
        <dbReference type="ChEBI" id="CHEBI:58342"/>
        <dbReference type="ChEBI" id="CHEBI:64615"/>
        <dbReference type="EC" id="2.3.1.20"/>
    </reaction>
</comment>
<evidence type="ECO:0000256" key="2">
    <source>
        <dbReference type="ARBA" id="ARBA00005189"/>
    </source>
</evidence>
<evidence type="ECO:0000259" key="12">
    <source>
        <dbReference type="Pfam" id="PF06974"/>
    </source>
</evidence>
<evidence type="ECO:0000313" key="13">
    <source>
        <dbReference type="EMBL" id="MCX2964224.1"/>
    </source>
</evidence>
<dbReference type="InterPro" id="IPR004255">
    <property type="entry name" value="O-acyltransferase_WSD1_N"/>
</dbReference>
<accession>A0A9X3D372</accession>
<evidence type="ECO:0000256" key="5">
    <source>
        <dbReference type="ARBA" id="ARBA00022516"/>
    </source>
</evidence>
<dbReference type="EC" id="2.3.1.20" evidence="4"/>
<dbReference type="PANTHER" id="PTHR31650:SF1">
    <property type="entry name" value="WAX ESTER SYNTHASE_DIACYLGLYCEROL ACYLTRANSFERASE 4-RELATED"/>
    <property type="match status" value="1"/>
</dbReference>
<evidence type="ECO:0000256" key="1">
    <source>
        <dbReference type="ARBA" id="ARBA00004771"/>
    </source>
</evidence>
<keyword evidence="6" id="KW-0808">Transferase</keyword>
<evidence type="ECO:0000256" key="4">
    <source>
        <dbReference type="ARBA" id="ARBA00013244"/>
    </source>
</evidence>
<dbReference type="GO" id="GO:0005886">
    <property type="term" value="C:plasma membrane"/>
    <property type="evidence" value="ECO:0007669"/>
    <property type="project" value="TreeGrafter"/>
</dbReference>
<keyword evidence="7" id="KW-0319">Glycerol metabolism</keyword>
<dbReference type="GO" id="GO:0019432">
    <property type="term" value="P:triglyceride biosynthetic process"/>
    <property type="evidence" value="ECO:0007669"/>
    <property type="project" value="TreeGrafter"/>
</dbReference>
<dbReference type="EMBL" id="JAPKFM010000007">
    <property type="protein sequence ID" value="MCX2964224.1"/>
    <property type="molecule type" value="Genomic_DNA"/>
</dbReference>
<evidence type="ECO:0000256" key="10">
    <source>
        <dbReference type="ARBA" id="ARBA00048109"/>
    </source>
</evidence>
<dbReference type="Pfam" id="PF03007">
    <property type="entry name" value="WS_DGAT_cat"/>
    <property type="match status" value="1"/>
</dbReference>
<keyword evidence="9" id="KW-0012">Acyltransferase</keyword>
<dbReference type="InterPro" id="IPR023213">
    <property type="entry name" value="CAT-like_dom_sf"/>
</dbReference>